<dbReference type="SUPFAM" id="SSF51197">
    <property type="entry name" value="Clavaminate synthase-like"/>
    <property type="match status" value="2"/>
</dbReference>
<evidence type="ECO:0000256" key="4">
    <source>
        <dbReference type="ARBA" id="ARBA00023004"/>
    </source>
</evidence>
<dbReference type="PROSITE" id="PS51471">
    <property type="entry name" value="FE2OG_OXY"/>
    <property type="match status" value="1"/>
</dbReference>
<proteinExistence type="inferred from homology"/>
<evidence type="ECO:0000256" key="6">
    <source>
        <dbReference type="SAM" id="MobiDB-lite"/>
    </source>
</evidence>
<dbReference type="InterPro" id="IPR044861">
    <property type="entry name" value="IPNS-like_FE2OG_OXY"/>
</dbReference>
<keyword evidence="3 5" id="KW-0560">Oxidoreductase</keyword>
<evidence type="ECO:0000256" key="3">
    <source>
        <dbReference type="ARBA" id="ARBA00023002"/>
    </source>
</evidence>
<feature type="domain" description="Fe2OG dioxygenase" evidence="7">
    <location>
        <begin position="280"/>
        <end position="407"/>
    </location>
</feature>
<evidence type="ECO:0000259" key="7">
    <source>
        <dbReference type="PROSITE" id="PS51471"/>
    </source>
</evidence>
<evidence type="ECO:0000313" key="8">
    <source>
        <dbReference type="EMBL" id="KAJ4832812.1"/>
    </source>
</evidence>
<comment type="similarity">
    <text evidence="1 5">Belongs to the iron/ascorbate-dependent oxidoreductase family.</text>
</comment>
<evidence type="ECO:0000256" key="5">
    <source>
        <dbReference type="RuleBase" id="RU003682"/>
    </source>
</evidence>
<name>A0A9Q0FJX0_9ROSI</name>
<comment type="caution">
    <text evidence="8">The sequence shown here is derived from an EMBL/GenBank/DDBJ whole genome shotgun (WGS) entry which is preliminary data.</text>
</comment>
<gene>
    <name evidence="8" type="ORF">Tsubulata_025023</name>
</gene>
<dbReference type="GO" id="GO:0046872">
    <property type="term" value="F:metal ion binding"/>
    <property type="evidence" value="ECO:0007669"/>
    <property type="project" value="UniProtKB-KW"/>
</dbReference>
<evidence type="ECO:0000256" key="1">
    <source>
        <dbReference type="ARBA" id="ARBA00008056"/>
    </source>
</evidence>
<dbReference type="PANTHER" id="PTHR10209:SF884">
    <property type="entry name" value="1-AMINOCYCLOPROPANE-1-CARBOXYLATE OXIDASE HOMOLOG 1-LIKE"/>
    <property type="match status" value="1"/>
</dbReference>
<reference evidence="8" key="2">
    <citation type="journal article" date="2023" name="Plants (Basel)">
        <title>Annotation of the Turnera subulata (Passifloraceae) Draft Genome Reveals the S-Locus Evolved after the Divergence of Turneroideae from Passifloroideae in a Stepwise Manner.</title>
        <authorList>
            <person name="Henning P.M."/>
            <person name="Roalson E.H."/>
            <person name="Mir W."/>
            <person name="McCubbin A.G."/>
            <person name="Shore J.S."/>
        </authorList>
    </citation>
    <scope>NUCLEOTIDE SEQUENCE</scope>
    <source>
        <strain evidence="8">F60SS</strain>
    </source>
</reference>
<keyword evidence="9" id="KW-1185">Reference proteome</keyword>
<dbReference type="PANTHER" id="PTHR10209">
    <property type="entry name" value="OXIDOREDUCTASE, 2OG-FE II OXYGENASE FAMILY PROTEIN"/>
    <property type="match status" value="1"/>
</dbReference>
<accession>A0A9Q0FJX0</accession>
<reference evidence="8" key="1">
    <citation type="submission" date="2022-02" db="EMBL/GenBank/DDBJ databases">
        <authorList>
            <person name="Henning P.M."/>
            <person name="McCubbin A.G."/>
            <person name="Shore J.S."/>
        </authorList>
    </citation>
    <scope>NUCLEOTIDE SEQUENCE</scope>
    <source>
        <strain evidence="8">F60SS</strain>
        <tissue evidence="8">Leaves</tissue>
    </source>
</reference>
<dbReference type="EMBL" id="JAKUCV010005067">
    <property type="protein sequence ID" value="KAJ4832812.1"/>
    <property type="molecule type" value="Genomic_DNA"/>
</dbReference>
<dbReference type="Proteomes" id="UP001141552">
    <property type="component" value="Unassembled WGS sequence"/>
</dbReference>
<dbReference type="InterPro" id="IPR027443">
    <property type="entry name" value="IPNS-like_sf"/>
</dbReference>
<dbReference type="InterPro" id="IPR026992">
    <property type="entry name" value="DIOX_N"/>
</dbReference>
<feature type="region of interest" description="Disordered" evidence="6">
    <location>
        <begin position="1"/>
        <end position="31"/>
    </location>
</feature>
<dbReference type="InterPro" id="IPR005123">
    <property type="entry name" value="Oxoglu/Fe-dep_dioxygenase_dom"/>
</dbReference>
<evidence type="ECO:0000313" key="9">
    <source>
        <dbReference type="Proteomes" id="UP001141552"/>
    </source>
</evidence>
<dbReference type="Pfam" id="PF03171">
    <property type="entry name" value="2OG-FeII_Oxy"/>
    <property type="match status" value="1"/>
</dbReference>
<feature type="non-terminal residue" evidence="8">
    <location>
        <position position="459"/>
    </location>
</feature>
<organism evidence="8 9">
    <name type="scientific">Turnera subulata</name>
    <dbReference type="NCBI Taxonomy" id="218843"/>
    <lineage>
        <taxon>Eukaryota</taxon>
        <taxon>Viridiplantae</taxon>
        <taxon>Streptophyta</taxon>
        <taxon>Embryophyta</taxon>
        <taxon>Tracheophyta</taxon>
        <taxon>Spermatophyta</taxon>
        <taxon>Magnoliopsida</taxon>
        <taxon>eudicotyledons</taxon>
        <taxon>Gunneridae</taxon>
        <taxon>Pentapetalae</taxon>
        <taxon>rosids</taxon>
        <taxon>fabids</taxon>
        <taxon>Malpighiales</taxon>
        <taxon>Passifloraceae</taxon>
        <taxon>Turnera</taxon>
    </lineage>
</organism>
<keyword evidence="4 5" id="KW-0408">Iron</keyword>
<keyword evidence="2 5" id="KW-0479">Metal-binding</keyword>
<sequence length="459" mass="51072">QALFTQSKGRGYKPNNRGKRGGRSEESVEASMETYSCLSSSSNPSSYRWHKTLKVKSAASSPSETQHAKPIFQLGFPTPTAAAKYNRNTRMVITSSGNLKTFDETKAGVKGLVDAGGLPKIPRIFVDDQLRLSTGDSGCTEISVPIIDLVDAIGKSCPSLRGEIVNQVRNASEQWGFFQVVNHGIPVSVLDEMIDGVRRFHELDTQEKKMFYSRDYTNNKVLYNSNFDLYSAPSSNWRDSLTCVMAPHPPHPEELPAVCSCYQKHWVLSLNPNHLRDMGCAEGLSLIGHYYPPCPEPELTIGISGHADNGFLTVLLQDHIGGLQVLHDNKWVDVKPIHGGLVVNLGDMIQASSFYSRTANSSVLAWFIFSSQHYGQLISKDKFVSAYHRALAKDIGPRISVACFLRTQFAEESLRVYGPIKELLSEENPAVYRETTIKDFRLHKLSMGFTKSALPHFRL</sequence>
<dbReference type="Pfam" id="PF14226">
    <property type="entry name" value="DIOX_N"/>
    <property type="match status" value="1"/>
</dbReference>
<dbReference type="GO" id="GO:0051213">
    <property type="term" value="F:dioxygenase activity"/>
    <property type="evidence" value="ECO:0007669"/>
    <property type="project" value="UniProtKB-ARBA"/>
</dbReference>
<dbReference type="AlphaFoldDB" id="A0A9Q0FJX0"/>
<protein>
    <recommendedName>
        <fullName evidence="7">Fe2OG dioxygenase domain-containing protein</fullName>
    </recommendedName>
</protein>
<evidence type="ECO:0000256" key="2">
    <source>
        <dbReference type="ARBA" id="ARBA00022723"/>
    </source>
</evidence>
<dbReference type="OrthoDB" id="288590at2759"/>
<dbReference type="Gene3D" id="2.60.120.330">
    <property type="entry name" value="B-lactam Antibiotic, Isopenicillin N Synthase, Chain"/>
    <property type="match status" value="1"/>
</dbReference>